<dbReference type="InterPro" id="IPR001757">
    <property type="entry name" value="P_typ_ATPase"/>
</dbReference>
<keyword evidence="9 11" id="KW-1133">Transmembrane helix</keyword>
<dbReference type="Pfam" id="PF00122">
    <property type="entry name" value="E1-E2_ATPase"/>
    <property type="match status" value="1"/>
</dbReference>
<dbReference type="Gene3D" id="2.70.150.10">
    <property type="entry name" value="Calcium-transporting ATPase, cytoplasmic transduction domain A"/>
    <property type="match status" value="1"/>
</dbReference>
<dbReference type="InterPro" id="IPR018303">
    <property type="entry name" value="ATPase_P-typ_P_site"/>
</dbReference>
<evidence type="ECO:0000256" key="2">
    <source>
        <dbReference type="ARBA" id="ARBA00006024"/>
    </source>
</evidence>
<feature type="transmembrane region" description="Helical" evidence="11">
    <location>
        <begin position="404"/>
        <end position="426"/>
    </location>
</feature>
<feature type="domain" description="HMA" evidence="12">
    <location>
        <begin position="4"/>
        <end position="67"/>
    </location>
</feature>
<evidence type="ECO:0000256" key="1">
    <source>
        <dbReference type="ARBA" id="ARBA00004651"/>
    </source>
</evidence>
<dbReference type="GO" id="GO:0005524">
    <property type="term" value="F:ATP binding"/>
    <property type="evidence" value="ECO:0007669"/>
    <property type="project" value="UniProtKB-UniRule"/>
</dbReference>
<dbReference type="AlphaFoldDB" id="A0A037ZIN1"/>
<dbReference type="SUPFAM" id="SSF81653">
    <property type="entry name" value="Calcium ATPase, transduction domain A"/>
    <property type="match status" value="1"/>
</dbReference>
<evidence type="ECO:0000313" key="14">
    <source>
        <dbReference type="Proteomes" id="UP000026249"/>
    </source>
</evidence>
<evidence type="ECO:0000259" key="12">
    <source>
        <dbReference type="PROSITE" id="PS50846"/>
    </source>
</evidence>
<keyword evidence="4 11" id="KW-0812">Transmembrane</keyword>
<dbReference type="InterPro" id="IPR008250">
    <property type="entry name" value="ATPase_P-typ_transduc_dom_A_sf"/>
</dbReference>
<dbReference type="Pfam" id="PF00403">
    <property type="entry name" value="HMA"/>
    <property type="match status" value="2"/>
</dbReference>
<dbReference type="GO" id="GO:0060003">
    <property type="term" value="P:copper ion export"/>
    <property type="evidence" value="ECO:0007669"/>
    <property type="project" value="UniProtKB-ARBA"/>
</dbReference>
<dbReference type="InterPro" id="IPR059000">
    <property type="entry name" value="ATPase_P-type_domA"/>
</dbReference>
<dbReference type="InterPro" id="IPR023214">
    <property type="entry name" value="HAD_sf"/>
</dbReference>
<protein>
    <recommendedName>
        <fullName evidence="12">HMA domain-containing protein</fullName>
    </recommendedName>
</protein>
<dbReference type="GO" id="GO:0005886">
    <property type="term" value="C:plasma membrane"/>
    <property type="evidence" value="ECO:0007669"/>
    <property type="project" value="UniProtKB-SubCell"/>
</dbReference>
<feature type="transmembrane region" description="Helical" evidence="11">
    <location>
        <begin position="151"/>
        <end position="172"/>
    </location>
</feature>
<dbReference type="NCBIfam" id="TIGR01525">
    <property type="entry name" value="ATPase-IB_hvy"/>
    <property type="match status" value="1"/>
</dbReference>
<evidence type="ECO:0000313" key="13">
    <source>
        <dbReference type="EMBL" id="KAJ55948.1"/>
    </source>
</evidence>
<dbReference type="GO" id="GO:0043682">
    <property type="term" value="F:P-type divalent copper transporter activity"/>
    <property type="evidence" value="ECO:0007669"/>
    <property type="project" value="TreeGrafter"/>
</dbReference>
<dbReference type="GO" id="GO:0016887">
    <property type="term" value="F:ATP hydrolysis activity"/>
    <property type="evidence" value="ECO:0007669"/>
    <property type="project" value="InterPro"/>
</dbReference>
<keyword evidence="8" id="KW-1278">Translocase</keyword>
<proteinExistence type="inferred from homology"/>
<evidence type="ECO:0000256" key="3">
    <source>
        <dbReference type="ARBA" id="ARBA00022475"/>
    </source>
</evidence>
<comment type="caution">
    <text evidence="13">The sequence shown here is derived from an EMBL/GenBank/DDBJ whole genome shotgun (WGS) entry which is preliminary data.</text>
</comment>
<keyword evidence="10 11" id="KW-0472">Membrane</keyword>
<evidence type="ECO:0000256" key="6">
    <source>
        <dbReference type="ARBA" id="ARBA00022741"/>
    </source>
</evidence>
<dbReference type="CDD" id="cd02094">
    <property type="entry name" value="P-type_ATPase_Cu-like"/>
    <property type="match status" value="1"/>
</dbReference>
<dbReference type="CDD" id="cd00371">
    <property type="entry name" value="HMA"/>
    <property type="match status" value="2"/>
</dbReference>
<gene>
    <name evidence="13" type="ORF">ACMU_09285</name>
</gene>
<dbReference type="GO" id="GO:0055070">
    <property type="term" value="P:copper ion homeostasis"/>
    <property type="evidence" value="ECO:0007669"/>
    <property type="project" value="TreeGrafter"/>
</dbReference>
<dbReference type="InterPro" id="IPR006121">
    <property type="entry name" value="HMA_dom"/>
</dbReference>
<dbReference type="FunFam" id="2.70.150.10:FF:000020">
    <property type="entry name" value="Copper-exporting P-type ATPase A"/>
    <property type="match status" value="1"/>
</dbReference>
<dbReference type="STRING" id="1454373.ACMU_09285"/>
<dbReference type="SUPFAM" id="SSF81665">
    <property type="entry name" value="Calcium ATPase, transmembrane domain M"/>
    <property type="match status" value="1"/>
</dbReference>
<dbReference type="PROSITE" id="PS01047">
    <property type="entry name" value="HMA_1"/>
    <property type="match status" value="1"/>
</dbReference>
<dbReference type="InterPro" id="IPR027256">
    <property type="entry name" value="P-typ_ATPase_IB"/>
</dbReference>
<feature type="transmembrane region" description="Helical" evidence="11">
    <location>
        <begin position="223"/>
        <end position="245"/>
    </location>
</feature>
<evidence type="ECO:0000256" key="4">
    <source>
        <dbReference type="ARBA" id="ARBA00022692"/>
    </source>
</evidence>
<keyword evidence="6 11" id="KW-0547">Nucleotide-binding</keyword>
<dbReference type="Proteomes" id="UP000026249">
    <property type="component" value="Unassembled WGS sequence"/>
</dbReference>
<dbReference type="RefSeq" id="WP_035258035.1">
    <property type="nucleotide sequence ID" value="NZ_JFKE01000003.1"/>
</dbReference>
<dbReference type="Gene3D" id="3.40.1110.10">
    <property type="entry name" value="Calcium-transporting ATPase, cytoplasmic domain N"/>
    <property type="match status" value="1"/>
</dbReference>
<dbReference type="SUPFAM" id="SSF56784">
    <property type="entry name" value="HAD-like"/>
    <property type="match status" value="1"/>
</dbReference>
<name>A0A037ZIN1_9RHOB</name>
<accession>A0A037ZIN1</accession>
<dbReference type="Gene3D" id="3.30.70.100">
    <property type="match status" value="2"/>
</dbReference>
<keyword evidence="14" id="KW-1185">Reference proteome</keyword>
<dbReference type="InterPro" id="IPR017969">
    <property type="entry name" value="Heavy-metal-associated_CS"/>
</dbReference>
<evidence type="ECO:0000256" key="11">
    <source>
        <dbReference type="RuleBase" id="RU362081"/>
    </source>
</evidence>
<dbReference type="PANTHER" id="PTHR43520:SF8">
    <property type="entry name" value="P-TYPE CU(+) TRANSPORTER"/>
    <property type="match status" value="1"/>
</dbReference>
<evidence type="ECO:0000256" key="8">
    <source>
        <dbReference type="ARBA" id="ARBA00022967"/>
    </source>
</evidence>
<dbReference type="GO" id="GO:0005507">
    <property type="term" value="F:copper ion binding"/>
    <property type="evidence" value="ECO:0007669"/>
    <property type="project" value="TreeGrafter"/>
</dbReference>
<organism evidence="13 14">
    <name type="scientific">Actibacterium mucosum KCTC 23349</name>
    <dbReference type="NCBI Taxonomy" id="1454373"/>
    <lineage>
        <taxon>Bacteria</taxon>
        <taxon>Pseudomonadati</taxon>
        <taxon>Pseudomonadota</taxon>
        <taxon>Alphaproteobacteria</taxon>
        <taxon>Rhodobacterales</taxon>
        <taxon>Roseobacteraceae</taxon>
        <taxon>Actibacterium</taxon>
    </lineage>
</organism>
<dbReference type="NCBIfam" id="TIGR01494">
    <property type="entry name" value="ATPase_P-type"/>
    <property type="match status" value="1"/>
</dbReference>
<feature type="transmembrane region" description="Helical" evidence="11">
    <location>
        <begin position="739"/>
        <end position="758"/>
    </location>
</feature>
<sequence>MSVATIELSIPAMHCAGCAAKVTRALEATPGASDVSVSAISQSARLNVKGDPHTVLQALQEVGYPPELTELQFHVPSMSCGSCVARVEKAVAEAPEVLDARAMLTDHSLHVTLTSPAAAAEVARLAARAGYPVTARPAGTLTATPRDGARALLAGLLTLPVFLAEMGGHLWAPLHHTLMSLGAVPFWAAQLVLIGAVLAGPGRGLMVNGVRRLLRRSPDMDSLVALGAGAAFLYSTLVLLAPTLFPDTARAVYFEAAGVIVTLILTGRWLEARAKTRSDSAIRALVGLQPDTAPVWREGQFVETDLADVAPGDRLLLPQGARVAVDGEVIEGTGAVDEAMLTGEPLPVTKTPGDILSAGTVNAGGVLTYRATAVGADTALARITAMVRAAQALRLPVQALVDRIALWFVPAVLALATLTVMVWLLLGGAVNQALVAGVSVLIIACPCAMGLATPVSIVVGVGRAAGQGILFRQGAALQTVGDLDIVAFDKTGTLTAGKPVMTDIALGPGISRHEALAIAAAVEAGSTHPLAQALVAAAPAAYTPATDIRETAGQGAEALVNGRKVLIGKRDLLALHGVATDMLNPPGSVTASLVYMAVDEALSAIFAFEDPVKPEAAPAIAALRTQGIQTLMLSGDRAEAADAVGASLGMDRVEAALSPAEKLSHIHALQKQGHHVGFVGDGINDAPALAAADVGFAIGTGTDVAIGAADVVLMSGDPGRVASALFLSRRVMTNIRQNLFWAFGYNVALIPVAAGVLYPVTGTLLSPMLAAGAMALSSLFVLANALRLRHAGGIA</sequence>
<dbReference type="PROSITE" id="PS50846">
    <property type="entry name" value="HMA_2"/>
    <property type="match status" value="2"/>
</dbReference>
<evidence type="ECO:0000256" key="5">
    <source>
        <dbReference type="ARBA" id="ARBA00022723"/>
    </source>
</evidence>
<dbReference type="InterPro" id="IPR023298">
    <property type="entry name" value="ATPase_P-typ_TM_dom_sf"/>
</dbReference>
<dbReference type="PANTHER" id="PTHR43520">
    <property type="entry name" value="ATP7, ISOFORM B"/>
    <property type="match status" value="1"/>
</dbReference>
<dbReference type="PRINTS" id="PR00943">
    <property type="entry name" value="CUATPASE"/>
</dbReference>
<keyword evidence="3 11" id="KW-1003">Cell membrane</keyword>
<dbReference type="PROSITE" id="PS00154">
    <property type="entry name" value="ATPASE_E1_E2"/>
    <property type="match status" value="1"/>
</dbReference>
<feature type="transmembrane region" description="Helical" evidence="11">
    <location>
        <begin position="251"/>
        <end position="270"/>
    </location>
</feature>
<evidence type="ECO:0000256" key="9">
    <source>
        <dbReference type="ARBA" id="ARBA00022989"/>
    </source>
</evidence>
<comment type="subcellular location">
    <subcellularLocation>
        <location evidence="1">Cell membrane</location>
        <topology evidence="1">Multi-pass membrane protein</topology>
    </subcellularLocation>
</comment>
<keyword evidence="5 11" id="KW-0479">Metal-binding</keyword>
<dbReference type="NCBIfam" id="TIGR01511">
    <property type="entry name" value="ATPase-IB1_Cu"/>
    <property type="match status" value="1"/>
</dbReference>
<dbReference type="SUPFAM" id="SSF55008">
    <property type="entry name" value="HMA, heavy metal-associated domain"/>
    <property type="match status" value="2"/>
</dbReference>
<comment type="similarity">
    <text evidence="2 11">Belongs to the cation transport ATPase (P-type) (TC 3.A.3) family. Type IB subfamily.</text>
</comment>
<feature type="domain" description="HMA" evidence="12">
    <location>
        <begin position="69"/>
        <end position="134"/>
    </location>
</feature>
<dbReference type="InterPro" id="IPR023299">
    <property type="entry name" value="ATPase_P-typ_cyto_dom_N"/>
</dbReference>
<keyword evidence="7 11" id="KW-0067">ATP-binding</keyword>
<feature type="transmembrane region" description="Helical" evidence="11">
    <location>
        <begin position="764"/>
        <end position="786"/>
    </location>
</feature>
<dbReference type="Pfam" id="PF00702">
    <property type="entry name" value="Hydrolase"/>
    <property type="match status" value="1"/>
</dbReference>
<reference evidence="13 14" key="1">
    <citation type="submission" date="2014-03" db="EMBL/GenBank/DDBJ databases">
        <title>Draft Genome Sequence of Actibacterium mucosum KCTC 23349, a Marine Alphaproteobacterium with Complex Ionic Requirements Isolated from Mediterranean Seawater at Malvarrosa Beach, Valencia, Spain.</title>
        <authorList>
            <person name="Arahal D.R."/>
            <person name="Shao Z."/>
            <person name="Lai Q."/>
            <person name="Pujalte M.J."/>
        </authorList>
    </citation>
    <scope>NUCLEOTIDE SEQUENCE [LARGE SCALE GENOMIC DNA]</scope>
    <source>
        <strain evidence="13 14">KCTC 23349</strain>
    </source>
</reference>
<feature type="transmembrane region" description="Helical" evidence="11">
    <location>
        <begin position="438"/>
        <end position="462"/>
    </location>
</feature>
<dbReference type="EMBL" id="JFKE01000003">
    <property type="protein sequence ID" value="KAJ55948.1"/>
    <property type="molecule type" value="Genomic_DNA"/>
</dbReference>
<dbReference type="PRINTS" id="PR00119">
    <property type="entry name" value="CATATPASE"/>
</dbReference>
<feature type="transmembrane region" description="Helical" evidence="11">
    <location>
        <begin position="184"/>
        <end position="202"/>
    </location>
</feature>
<dbReference type="Gene3D" id="3.40.50.1000">
    <property type="entry name" value="HAD superfamily/HAD-like"/>
    <property type="match status" value="1"/>
</dbReference>
<dbReference type="InterPro" id="IPR036412">
    <property type="entry name" value="HAD-like_sf"/>
</dbReference>
<dbReference type="InterPro" id="IPR036163">
    <property type="entry name" value="HMA_dom_sf"/>
</dbReference>
<evidence type="ECO:0000256" key="7">
    <source>
        <dbReference type="ARBA" id="ARBA00022840"/>
    </source>
</evidence>
<evidence type="ECO:0000256" key="10">
    <source>
        <dbReference type="ARBA" id="ARBA00023136"/>
    </source>
</evidence>